<sequence length="107" mass="12061">MIGSKAVRQILYSLRKEAEQVLGKNLVDIFLFGSYAREDFTAESDIDILIVVNKSLTREEKNKMSCIISALSLENEVVIAYVIYKKEFFDNVGTPLILNVKEEGVKG</sequence>
<accession>X1LX66</accession>
<evidence type="ECO:0000259" key="1">
    <source>
        <dbReference type="Pfam" id="PF01909"/>
    </source>
</evidence>
<reference evidence="2" key="1">
    <citation type="journal article" date="2014" name="Front. Microbiol.">
        <title>High frequency of phylogenetically diverse reductive dehalogenase-homologous genes in deep subseafloor sedimentary metagenomes.</title>
        <authorList>
            <person name="Kawai M."/>
            <person name="Futagami T."/>
            <person name="Toyoda A."/>
            <person name="Takaki Y."/>
            <person name="Nishi S."/>
            <person name="Hori S."/>
            <person name="Arai W."/>
            <person name="Tsubouchi T."/>
            <person name="Morono Y."/>
            <person name="Uchiyama I."/>
            <person name="Ito T."/>
            <person name="Fujiyama A."/>
            <person name="Inagaki F."/>
            <person name="Takami H."/>
        </authorList>
    </citation>
    <scope>NUCLEOTIDE SEQUENCE</scope>
    <source>
        <strain evidence="2">Expedition CK06-06</strain>
    </source>
</reference>
<dbReference type="EMBL" id="BARV01021435">
    <property type="protein sequence ID" value="GAI23668.1"/>
    <property type="molecule type" value="Genomic_DNA"/>
</dbReference>
<dbReference type="GO" id="GO:0016779">
    <property type="term" value="F:nucleotidyltransferase activity"/>
    <property type="evidence" value="ECO:0007669"/>
    <property type="project" value="InterPro"/>
</dbReference>
<evidence type="ECO:0000313" key="2">
    <source>
        <dbReference type="EMBL" id="GAI23668.1"/>
    </source>
</evidence>
<dbReference type="InterPro" id="IPR052548">
    <property type="entry name" value="Type_VII_TA_antitoxin"/>
</dbReference>
<proteinExistence type="predicted"/>
<dbReference type="Pfam" id="PF01909">
    <property type="entry name" value="NTP_transf_2"/>
    <property type="match status" value="1"/>
</dbReference>
<dbReference type="AlphaFoldDB" id="X1LX66"/>
<gene>
    <name evidence="2" type="ORF">S06H3_35526</name>
</gene>
<comment type="caution">
    <text evidence="2">The sequence shown here is derived from an EMBL/GenBank/DDBJ whole genome shotgun (WGS) entry which is preliminary data.</text>
</comment>
<dbReference type="Gene3D" id="3.30.460.10">
    <property type="entry name" value="Beta Polymerase, domain 2"/>
    <property type="match status" value="1"/>
</dbReference>
<dbReference type="CDD" id="cd05403">
    <property type="entry name" value="NT_KNTase_like"/>
    <property type="match status" value="1"/>
</dbReference>
<dbReference type="PANTHER" id="PTHR33933:SF1">
    <property type="entry name" value="PROTEIN ADENYLYLTRANSFERASE MNTA-RELATED"/>
    <property type="match status" value="1"/>
</dbReference>
<organism evidence="2">
    <name type="scientific">marine sediment metagenome</name>
    <dbReference type="NCBI Taxonomy" id="412755"/>
    <lineage>
        <taxon>unclassified sequences</taxon>
        <taxon>metagenomes</taxon>
        <taxon>ecological metagenomes</taxon>
    </lineage>
</organism>
<name>X1LX66_9ZZZZ</name>
<feature type="domain" description="Polymerase nucleotidyl transferase" evidence="1">
    <location>
        <begin position="16"/>
        <end position="87"/>
    </location>
</feature>
<dbReference type="SUPFAM" id="SSF81301">
    <property type="entry name" value="Nucleotidyltransferase"/>
    <property type="match status" value="1"/>
</dbReference>
<dbReference type="InterPro" id="IPR043519">
    <property type="entry name" value="NT_sf"/>
</dbReference>
<dbReference type="InterPro" id="IPR002934">
    <property type="entry name" value="Polymerase_NTP_transf_dom"/>
</dbReference>
<protein>
    <recommendedName>
        <fullName evidence="1">Polymerase nucleotidyl transferase domain-containing protein</fullName>
    </recommendedName>
</protein>
<dbReference type="PANTHER" id="PTHR33933">
    <property type="entry name" value="NUCLEOTIDYLTRANSFERASE"/>
    <property type="match status" value="1"/>
</dbReference>